<protein>
    <submittedName>
        <fullName evidence="1">Uncharacterized protein</fullName>
    </submittedName>
</protein>
<name>A0A0A9GYD1_ARUDO</name>
<sequence length="35" mass="4320">MGFLILQRREFTSHNFQLHSSIIIFYHKRKTQLTK</sequence>
<reference evidence="1" key="2">
    <citation type="journal article" date="2015" name="Data Brief">
        <title>Shoot transcriptome of the giant reed, Arundo donax.</title>
        <authorList>
            <person name="Barrero R.A."/>
            <person name="Guerrero F.D."/>
            <person name="Moolhuijzen P."/>
            <person name="Goolsby J.A."/>
            <person name="Tidwell J."/>
            <person name="Bellgard S.E."/>
            <person name="Bellgard M.I."/>
        </authorList>
    </citation>
    <scope>NUCLEOTIDE SEQUENCE</scope>
    <source>
        <tissue evidence="1">Shoot tissue taken approximately 20 cm above the soil surface</tissue>
    </source>
</reference>
<dbReference type="EMBL" id="GBRH01168359">
    <property type="protein sequence ID" value="JAE29537.1"/>
    <property type="molecule type" value="Transcribed_RNA"/>
</dbReference>
<dbReference type="AlphaFoldDB" id="A0A0A9GYD1"/>
<proteinExistence type="predicted"/>
<evidence type="ECO:0000313" key="1">
    <source>
        <dbReference type="EMBL" id="JAE29537.1"/>
    </source>
</evidence>
<reference evidence="1" key="1">
    <citation type="submission" date="2014-09" db="EMBL/GenBank/DDBJ databases">
        <authorList>
            <person name="Magalhaes I.L.F."/>
            <person name="Oliveira U."/>
            <person name="Santos F.R."/>
            <person name="Vidigal T.H.D.A."/>
            <person name="Brescovit A.D."/>
            <person name="Santos A.J."/>
        </authorList>
    </citation>
    <scope>NUCLEOTIDE SEQUENCE</scope>
    <source>
        <tissue evidence="1">Shoot tissue taken approximately 20 cm above the soil surface</tissue>
    </source>
</reference>
<accession>A0A0A9GYD1</accession>
<organism evidence="1">
    <name type="scientific">Arundo donax</name>
    <name type="common">Giant reed</name>
    <name type="synonym">Donax arundinaceus</name>
    <dbReference type="NCBI Taxonomy" id="35708"/>
    <lineage>
        <taxon>Eukaryota</taxon>
        <taxon>Viridiplantae</taxon>
        <taxon>Streptophyta</taxon>
        <taxon>Embryophyta</taxon>
        <taxon>Tracheophyta</taxon>
        <taxon>Spermatophyta</taxon>
        <taxon>Magnoliopsida</taxon>
        <taxon>Liliopsida</taxon>
        <taxon>Poales</taxon>
        <taxon>Poaceae</taxon>
        <taxon>PACMAD clade</taxon>
        <taxon>Arundinoideae</taxon>
        <taxon>Arundineae</taxon>
        <taxon>Arundo</taxon>
    </lineage>
</organism>